<dbReference type="InterPro" id="IPR002716">
    <property type="entry name" value="PIN_dom"/>
</dbReference>
<protein>
    <submittedName>
        <fullName evidence="3">Predicted nucleic acid-binding protein, contains PIN domain</fullName>
    </submittedName>
</protein>
<dbReference type="AlphaFoldDB" id="A0A450XE80"/>
<sequence length="126" mass="13649">MNVVDSSGWLEYFSDGPNAAHFSAPLEAVQSLVVPVMSIYEVFKVLLREAGEDAALQGALVMQRAHAVVDLTPWLAMSAASLGLEYSLPMADSIILASAHAYKATLWTQDIDFKGIDNVKYFPKGS</sequence>
<evidence type="ECO:0000313" key="2">
    <source>
        <dbReference type="EMBL" id="VFK11203.1"/>
    </source>
</evidence>
<dbReference type="CDD" id="cd18686">
    <property type="entry name" value="PIN_VapC-like"/>
    <property type="match status" value="1"/>
</dbReference>
<name>A0A450XE80_9GAMM</name>
<gene>
    <name evidence="2" type="ORF">BECKLPF1236A_GA0070988_1005018</name>
    <name evidence="3" type="ORF">BECKLPF1236C_GA0070990_1004818</name>
</gene>
<dbReference type="Gene3D" id="3.40.50.1010">
    <property type="entry name" value="5'-nuclease"/>
    <property type="match status" value="1"/>
</dbReference>
<evidence type="ECO:0000313" key="3">
    <source>
        <dbReference type="EMBL" id="VFK27571.1"/>
    </source>
</evidence>
<dbReference type="EMBL" id="CAADFM010000050">
    <property type="protein sequence ID" value="VFK11203.1"/>
    <property type="molecule type" value="Genomic_DNA"/>
</dbReference>
<organism evidence="3">
    <name type="scientific">Candidatus Kentrum sp. LPFa</name>
    <dbReference type="NCBI Taxonomy" id="2126335"/>
    <lineage>
        <taxon>Bacteria</taxon>
        <taxon>Pseudomonadati</taxon>
        <taxon>Pseudomonadota</taxon>
        <taxon>Gammaproteobacteria</taxon>
        <taxon>Candidatus Kentrum</taxon>
    </lineage>
</organism>
<dbReference type="EMBL" id="CAADFP010000048">
    <property type="protein sequence ID" value="VFK27571.1"/>
    <property type="molecule type" value="Genomic_DNA"/>
</dbReference>
<evidence type="ECO:0000259" key="1">
    <source>
        <dbReference type="Pfam" id="PF01850"/>
    </source>
</evidence>
<proteinExistence type="predicted"/>
<feature type="domain" description="PIN" evidence="1">
    <location>
        <begin position="3"/>
        <end position="117"/>
    </location>
</feature>
<dbReference type="InterPro" id="IPR029060">
    <property type="entry name" value="PIN-like_dom_sf"/>
</dbReference>
<dbReference type="SUPFAM" id="SSF88723">
    <property type="entry name" value="PIN domain-like"/>
    <property type="match status" value="1"/>
</dbReference>
<accession>A0A450XE80</accession>
<dbReference type="Pfam" id="PF01850">
    <property type="entry name" value="PIN"/>
    <property type="match status" value="1"/>
</dbReference>
<reference evidence="3" key="1">
    <citation type="submission" date="2019-02" db="EMBL/GenBank/DDBJ databases">
        <authorList>
            <person name="Gruber-Vodicka R. H."/>
            <person name="Seah K. B. B."/>
        </authorList>
    </citation>
    <scope>NUCLEOTIDE SEQUENCE</scope>
    <source>
        <strain evidence="2">BECK_S312</strain>
        <strain evidence="3">BECK_S426</strain>
    </source>
</reference>